<feature type="compositionally biased region" description="Low complexity" evidence="1">
    <location>
        <begin position="187"/>
        <end position="228"/>
    </location>
</feature>
<protein>
    <submittedName>
        <fullName evidence="3">SPOR domain-containing protein</fullName>
    </submittedName>
</protein>
<dbReference type="InterPro" id="IPR007730">
    <property type="entry name" value="SPOR-like_dom"/>
</dbReference>
<feature type="region of interest" description="Disordered" evidence="1">
    <location>
        <begin position="455"/>
        <end position="478"/>
    </location>
</feature>
<feature type="compositionally biased region" description="Low complexity" evidence="1">
    <location>
        <begin position="705"/>
        <end position="725"/>
    </location>
</feature>
<name>A0A9X1T6B8_9HYPH</name>
<feature type="region of interest" description="Disordered" evidence="1">
    <location>
        <begin position="705"/>
        <end position="792"/>
    </location>
</feature>
<feature type="compositionally biased region" description="Low complexity" evidence="1">
    <location>
        <begin position="164"/>
        <end position="179"/>
    </location>
</feature>
<comment type="caution">
    <text evidence="3">The sequence shown here is derived from an EMBL/GenBank/DDBJ whole genome shotgun (WGS) entry which is preliminary data.</text>
</comment>
<dbReference type="GO" id="GO:0042834">
    <property type="term" value="F:peptidoglycan binding"/>
    <property type="evidence" value="ECO:0007669"/>
    <property type="project" value="InterPro"/>
</dbReference>
<keyword evidence="4" id="KW-1185">Reference proteome</keyword>
<dbReference type="AlphaFoldDB" id="A0A9X1T6B8"/>
<feature type="compositionally biased region" description="Low complexity" evidence="1">
    <location>
        <begin position="252"/>
        <end position="275"/>
    </location>
</feature>
<dbReference type="PROSITE" id="PS51724">
    <property type="entry name" value="SPOR"/>
    <property type="match status" value="1"/>
</dbReference>
<feature type="compositionally biased region" description="Low complexity" evidence="1">
    <location>
        <begin position="750"/>
        <end position="791"/>
    </location>
</feature>
<dbReference type="Gene3D" id="3.30.70.1070">
    <property type="entry name" value="Sporulation related repeat"/>
    <property type="match status" value="1"/>
</dbReference>
<accession>A0A9X1T6B8</accession>
<evidence type="ECO:0000259" key="2">
    <source>
        <dbReference type="PROSITE" id="PS51724"/>
    </source>
</evidence>
<evidence type="ECO:0000313" key="3">
    <source>
        <dbReference type="EMBL" id="MCE7030072.1"/>
    </source>
</evidence>
<organism evidence="3 4">
    <name type="scientific">Jiella avicenniae</name>
    <dbReference type="NCBI Taxonomy" id="2907202"/>
    <lineage>
        <taxon>Bacteria</taxon>
        <taxon>Pseudomonadati</taxon>
        <taxon>Pseudomonadota</taxon>
        <taxon>Alphaproteobacteria</taxon>
        <taxon>Hyphomicrobiales</taxon>
        <taxon>Aurantimonadaceae</taxon>
        <taxon>Jiella</taxon>
    </lineage>
</organism>
<dbReference type="EMBL" id="JAJUWU010000020">
    <property type="protein sequence ID" value="MCE7030072.1"/>
    <property type="molecule type" value="Genomic_DNA"/>
</dbReference>
<evidence type="ECO:0000313" key="4">
    <source>
        <dbReference type="Proteomes" id="UP001139035"/>
    </source>
</evidence>
<feature type="compositionally biased region" description="Polar residues" evidence="1">
    <location>
        <begin position="94"/>
        <end position="103"/>
    </location>
</feature>
<proteinExistence type="predicted"/>
<sequence>MRRTKCASSSRFGQFPRLAIESVGVGTSTRGRAGIYMSLGDHNGSARQGGQSFDAELDDPFEELARILEGSGPTSGGAPHDRVEPTVVEPAQMQPQPVASNGPATPVSPSVPDVTADGARPVQSSDDFDAFDENALNAALSQELSDALDLAASDIGSSPSGGHAATAPVAKPAVAQQPAAPKPAPAAPVAAKPAPAAAPAVKPAAQPTPVQIAEKVAAPAAQPAVPQHPAAPKPAPAAPVAAKPAPTPTPAAKPAVDQNAEKAAAPADQPAVPQQPAAPRPAPAAPVAAKPAPAVAPAAKPAAQPAPVQNAEIVAAPAVQPAAPEPAPAAAPVAAQPNAAMPAPAKTAAAPAVPAAAAAPKTGQPAGDFDREFEQALLGLSEPANPRQATFHHAEAFAPAREPAVADDGADARIFDDFDELIASELAAIKQDAPREAAFSQAVDTDAPLESPEWPAAFEAPTRAAKDPEADDSFDEEDMRATRRMAAVAGRGSAARSSFVGAGIGAIALMLAAGGAYYFLGGSQGTTGDGSVLIVRADQDPVKVKPENPGGREIPNQNKMVYSRVEDGDAIVTPQQKQLVSAEETPIDLPREEAPISDLPGVEIGVGAANAAEPMQSADASGQSADTYSEASAISVLSPRRAKTYSVRPDGTLVVGEAVEDDRGPLIQAAARPLDAAREIGTSPAGQGVANETVSAIAAAGEDTMAGAAEQGADAAIATTATTDEPGVPAPNVPVPTLRPRADGETSRVAATAPAPADPAQPAAATPQPEPVQTASLQPEPAAPSVSAAPSHDGYYVQISSQPSQDAAQASSRNLSQRYSSVIAGRNVVIQSADIPGKGTYYRVRVPVDSKSEGVSLCGDLKSAGGSCFVSR</sequence>
<dbReference type="Pfam" id="PF05036">
    <property type="entry name" value="SPOR"/>
    <property type="match status" value="1"/>
</dbReference>
<gene>
    <name evidence="3" type="ORF">LZD57_18945</name>
</gene>
<feature type="region of interest" description="Disordered" evidence="1">
    <location>
        <begin position="94"/>
        <end position="127"/>
    </location>
</feature>
<feature type="domain" description="SPOR" evidence="2">
    <location>
        <begin position="789"/>
        <end position="872"/>
    </location>
</feature>
<reference evidence="3" key="1">
    <citation type="submission" date="2022-01" db="EMBL/GenBank/DDBJ databases">
        <title>Jiella avicenniae sp. nov., a novel endophytic bacterium isolated from bark of Avicennia marina.</title>
        <authorList>
            <person name="Tuo L."/>
        </authorList>
    </citation>
    <scope>NUCLEOTIDE SEQUENCE</scope>
    <source>
        <strain evidence="3">CBK1P-4</strain>
    </source>
</reference>
<feature type="region of interest" description="Disordered" evidence="1">
    <location>
        <begin position="157"/>
        <end position="306"/>
    </location>
</feature>
<evidence type="ECO:0000256" key="1">
    <source>
        <dbReference type="SAM" id="MobiDB-lite"/>
    </source>
</evidence>
<feature type="compositionally biased region" description="Low complexity" evidence="1">
    <location>
        <begin position="285"/>
        <end position="306"/>
    </location>
</feature>
<dbReference type="InterPro" id="IPR036680">
    <property type="entry name" value="SPOR-like_sf"/>
</dbReference>
<dbReference type="Proteomes" id="UP001139035">
    <property type="component" value="Unassembled WGS sequence"/>
</dbReference>
<feature type="compositionally biased region" description="Acidic residues" evidence="1">
    <location>
        <begin position="469"/>
        <end position="478"/>
    </location>
</feature>
<dbReference type="SUPFAM" id="SSF110997">
    <property type="entry name" value="Sporulation related repeat"/>
    <property type="match status" value="1"/>
</dbReference>